<evidence type="ECO:0000256" key="7">
    <source>
        <dbReference type="ARBA" id="ARBA00022840"/>
    </source>
</evidence>
<dbReference type="GeneID" id="80348799"/>
<dbReference type="Proteomes" id="UP000516173">
    <property type="component" value="Chromosome"/>
</dbReference>
<dbReference type="Gene3D" id="3.40.50.300">
    <property type="entry name" value="P-loop containing nucleotide triphosphate hydrolases"/>
    <property type="match status" value="1"/>
</dbReference>
<keyword evidence="6 9" id="KW-0418">Kinase</keyword>
<comment type="pathway">
    <text evidence="1">Carbohydrate acid metabolism.</text>
</comment>
<comment type="catalytic activity">
    <reaction evidence="8 9">
        <text>D-gluconate + ATP = 6-phospho-D-gluconate + ADP + H(+)</text>
        <dbReference type="Rhea" id="RHEA:19433"/>
        <dbReference type="ChEBI" id="CHEBI:15378"/>
        <dbReference type="ChEBI" id="CHEBI:18391"/>
        <dbReference type="ChEBI" id="CHEBI:30616"/>
        <dbReference type="ChEBI" id="CHEBI:58759"/>
        <dbReference type="ChEBI" id="CHEBI:456216"/>
        <dbReference type="EC" id="2.7.1.12"/>
    </reaction>
</comment>
<evidence type="ECO:0000313" key="11">
    <source>
        <dbReference type="Proteomes" id="UP000516173"/>
    </source>
</evidence>
<name>A0A7G1KMT4_9NOCA</name>
<evidence type="ECO:0000256" key="1">
    <source>
        <dbReference type="ARBA" id="ARBA00004761"/>
    </source>
</evidence>
<evidence type="ECO:0000256" key="9">
    <source>
        <dbReference type="RuleBase" id="RU363066"/>
    </source>
</evidence>
<evidence type="ECO:0000256" key="3">
    <source>
        <dbReference type="ARBA" id="ARBA00012054"/>
    </source>
</evidence>
<proteinExistence type="inferred from homology"/>
<dbReference type="InterPro" id="IPR031322">
    <property type="entry name" value="Shikimate/glucono_kinase"/>
</dbReference>
<dbReference type="InterPro" id="IPR006001">
    <property type="entry name" value="Therm_gnt_kin"/>
</dbReference>
<keyword evidence="11" id="KW-1185">Reference proteome</keyword>
<accession>A0A7G1KMT4</accession>
<dbReference type="SUPFAM" id="SSF52540">
    <property type="entry name" value="P-loop containing nucleoside triphosphate hydrolases"/>
    <property type="match status" value="1"/>
</dbReference>
<dbReference type="PANTHER" id="PTHR43442:SF3">
    <property type="entry name" value="GLUCONOKINASE-RELATED"/>
    <property type="match status" value="1"/>
</dbReference>
<dbReference type="GO" id="GO:0046316">
    <property type="term" value="F:gluconokinase activity"/>
    <property type="evidence" value="ECO:0007669"/>
    <property type="project" value="UniProtKB-EC"/>
</dbReference>
<keyword evidence="7 9" id="KW-0067">ATP-binding</keyword>
<gene>
    <name evidence="10" type="ORF">NWFMUON74_43270</name>
</gene>
<dbReference type="PANTHER" id="PTHR43442">
    <property type="entry name" value="GLUCONOKINASE-RELATED"/>
    <property type="match status" value="1"/>
</dbReference>
<dbReference type="RefSeq" id="WP_187683607.1">
    <property type="nucleotide sequence ID" value="NZ_AP023396.1"/>
</dbReference>
<protein>
    <recommendedName>
        <fullName evidence="3 9">Gluconokinase</fullName>
        <ecNumber evidence="3 9">2.7.1.12</ecNumber>
    </recommendedName>
</protein>
<keyword evidence="5 9" id="KW-0547">Nucleotide-binding</keyword>
<comment type="similarity">
    <text evidence="2 9">Belongs to the gluconokinase GntK/GntV family.</text>
</comment>
<dbReference type="CDD" id="cd02021">
    <property type="entry name" value="GntK"/>
    <property type="match status" value="1"/>
</dbReference>
<evidence type="ECO:0000313" key="10">
    <source>
        <dbReference type="EMBL" id="BCK56555.1"/>
    </source>
</evidence>
<reference evidence="10 11" key="1">
    <citation type="submission" date="2020-08" db="EMBL/GenBank/DDBJ databases">
        <title>Genome Sequencing of Nocardia wallacei strain FMUON74 and assembly.</title>
        <authorList>
            <person name="Toyokawa M."/>
            <person name="Uesaka K."/>
        </authorList>
    </citation>
    <scope>NUCLEOTIDE SEQUENCE [LARGE SCALE GENOMIC DNA]</scope>
    <source>
        <strain evidence="10 11">FMUON74</strain>
    </source>
</reference>
<dbReference type="GO" id="GO:0005524">
    <property type="term" value="F:ATP binding"/>
    <property type="evidence" value="ECO:0007669"/>
    <property type="project" value="UniProtKB-KW"/>
</dbReference>
<evidence type="ECO:0000256" key="4">
    <source>
        <dbReference type="ARBA" id="ARBA00022679"/>
    </source>
</evidence>
<dbReference type="EC" id="2.7.1.12" evidence="3 9"/>
<keyword evidence="4 9" id="KW-0808">Transferase</keyword>
<evidence type="ECO:0000256" key="5">
    <source>
        <dbReference type="ARBA" id="ARBA00022741"/>
    </source>
</evidence>
<sequence>MTEPWGPIAVMGVSGAGKSTVGERLAAALGAEYADGDAFHPPANVAKMAAGVPLDDADRWPWLDLVAAWLADHAEQPDGPRNSPRGVVACSALTRAYRDRLRAKVPALLFIELDVPRGELLRRLTTRSGHFMGAQLLDSQLATLQPLAPDEPGARIDATGDIDRVVERAIRATAGGWTPDTLCP</sequence>
<dbReference type="KEGG" id="nwl:NWFMUON74_43270"/>
<dbReference type="GO" id="GO:0005975">
    <property type="term" value="P:carbohydrate metabolic process"/>
    <property type="evidence" value="ECO:0007669"/>
    <property type="project" value="InterPro"/>
</dbReference>
<dbReference type="EMBL" id="AP023396">
    <property type="protein sequence ID" value="BCK56555.1"/>
    <property type="molecule type" value="Genomic_DNA"/>
</dbReference>
<organism evidence="10 11">
    <name type="scientific">Nocardia wallacei</name>
    <dbReference type="NCBI Taxonomy" id="480035"/>
    <lineage>
        <taxon>Bacteria</taxon>
        <taxon>Bacillati</taxon>
        <taxon>Actinomycetota</taxon>
        <taxon>Actinomycetes</taxon>
        <taxon>Mycobacteriales</taxon>
        <taxon>Nocardiaceae</taxon>
        <taxon>Nocardia</taxon>
    </lineage>
</organism>
<evidence type="ECO:0000256" key="8">
    <source>
        <dbReference type="ARBA" id="ARBA00048090"/>
    </source>
</evidence>
<evidence type="ECO:0000256" key="6">
    <source>
        <dbReference type="ARBA" id="ARBA00022777"/>
    </source>
</evidence>
<dbReference type="GO" id="GO:0005737">
    <property type="term" value="C:cytoplasm"/>
    <property type="evidence" value="ECO:0007669"/>
    <property type="project" value="TreeGrafter"/>
</dbReference>
<evidence type="ECO:0000256" key="2">
    <source>
        <dbReference type="ARBA" id="ARBA00008420"/>
    </source>
</evidence>
<dbReference type="NCBIfam" id="TIGR01313">
    <property type="entry name" value="therm_gnt_kin"/>
    <property type="match status" value="1"/>
</dbReference>
<dbReference type="AlphaFoldDB" id="A0A7G1KMT4"/>
<dbReference type="InterPro" id="IPR027417">
    <property type="entry name" value="P-loop_NTPase"/>
</dbReference>
<dbReference type="Pfam" id="PF01202">
    <property type="entry name" value="SKI"/>
    <property type="match status" value="1"/>
</dbReference>